<accession>A0ACA9LEV4</accession>
<name>A0ACA9LEV4_9GLOM</name>
<organism evidence="1 2">
    <name type="scientific">Scutellospora calospora</name>
    <dbReference type="NCBI Taxonomy" id="85575"/>
    <lineage>
        <taxon>Eukaryota</taxon>
        <taxon>Fungi</taxon>
        <taxon>Fungi incertae sedis</taxon>
        <taxon>Mucoromycota</taxon>
        <taxon>Glomeromycotina</taxon>
        <taxon>Glomeromycetes</taxon>
        <taxon>Diversisporales</taxon>
        <taxon>Gigasporaceae</taxon>
        <taxon>Scutellospora</taxon>
    </lineage>
</organism>
<dbReference type="Proteomes" id="UP000789860">
    <property type="component" value="Unassembled WGS sequence"/>
</dbReference>
<sequence length="210" mass="24039">MSEEICEIIPSNKGGDKLNVRGFLMTKERIREDTYYWSCDKKKSNGCKGRAVTKLVKNEHKLHKFTGHDHGPEASKPEVAKAIHKIKQQARDTRDKLAKIVQESIISTPEEICPYLPSLSALRQTIYRVRQSELSSQTQDILELDIPESLQYTLNNNLFLIGDQIGRDDIPTAFNFLKSQMPAETNNLVKWFEETYALSRIQRGTRSGNE</sequence>
<feature type="non-terminal residue" evidence="1">
    <location>
        <position position="210"/>
    </location>
</feature>
<evidence type="ECO:0000313" key="2">
    <source>
        <dbReference type="Proteomes" id="UP000789860"/>
    </source>
</evidence>
<keyword evidence="2" id="KW-1185">Reference proteome</keyword>
<proteinExistence type="predicted"/>
<reference evidence="1" key="1">
    <citation type="submission" date="2021-06" db="EMBL/GenBank/DDBJ databases">
        <authorList>
            <person name="Kallberg Y."/>
            <person name="Tangrot J."/>
            <person name="Rosling A."/>
        </authorList>
    </citation>
    <scope>NUCLEOTIDE SEQUENCE</scope>
    <source>
        <strain evidence="1">AU212A</strain>
    </source>
</reference>
<comment type="caution">
    <text evidence="1">The sequence shown here is derived from an EMBL/GenBank/DDBJ whole genome shotgun (WGS) entry which is preliminary data.</text>
</comment>
<evidence type="ECO:0000313" key="1">
    <source>
        <dbReference type="EMBL" id="CAG8526272.1"/>
    </source>
</evidence>
<dbReference type="EMBL" id="CAJVPM010005630">
    <property type="protein sequence ID" value="CAG8526272.1"/>
    <property type="molecule type" value="Genomic_DNA"/>
</dbReference>
<gene>
    <name evidence="1" type="ORF">SCALOS_LOCUS4271</name>
</gene>
<protein>
    <submittedName>
        <fullName evidence="1">8557_t:CDS:1</fullName>
    </submittedName>
</protein>